<name>A0A644ZU71_9ZZZZ</name>
<sequence>MKKIMLIGETGCGKTTLTQMLNNETLEYKKTQALEFNNFVVDTPGEYIENRNYYNAIIASSVEVDVIALIQPCNKDMSIFPPGFGSIFAKPVIGIISKIDLCEEEKSLKDSEKYLKEAGAQEIFHISTTKNLGIDIIKKYLNWEQ</sequence>
<reference evidence="1" key="1">
    <citation type="submission" date="2019-08" db="EMBL/GenBank/DDBJ databases">
        <authorList>
            <person name="Kucharzyk K."/>
            <person name="Murdoch R.W."/>
            <person name="Higgins S."/>
            <person name="Loffler F."/>
        </authorList>
    </citation>
    <scope>NUCLEOTIDE SEQUENCE</scope>
</reference>
<dbReference type="PANTHER" id="PTHR40453:SF1">
    <property type="entry name" value="PROTEIN YOEF"/>
    <property type="match status" value="1"/>
</dbReference>
<accession>A0A644ZU71</accession>
<dbReference type="Gene3D" id="3.40.50.300">
    <property type="entry name" value="P-loop containing nucleotide triphosphate hydrolases"/>
    <property type="match status" value="1"/>
</dbReference>
<evidence type="ECO:0000313" key="1">
    <source>
        <dbReference type="EMBL" id="MPM44317.1"/>
    </source>
</evidence>
<dbReference type="SUPFAM" id="SSF52540">
    <property type="entry name" value="P-loop containing nucleoside triphosphate hydrolases"/>
    <property type="match status" value="1"/>
</dbReference>
<dbReference type="InterPro" id="IPR012381">
    <property type="entry name" value="EutP_PduV"/>
</dbReference>
<dbReference type="PANTHER" id="PTHR40453">
    <property type="entry name" value="PROTEIN YOEF"/>
    <property type="match status" value="1"/>
</dbReference>
<dbReference type="PIRSF" id="PIRSF036409">
    <property type="entry name" value="EutP_PduV"/>
    <property type="match status" value="1"/>
</dbReference>
<dbReference type="InterPro" id="IPR027417">
    <property type="entry name" value="P-loop_NTPase"/>
</dbReference>
<gene>
    <name evidence="1" type="primary">pduV_7</name>
    <name evidence="1" type="ORF">SDC9_90995</name>
</gene>
<proteinExistence type="predicted"/>
<protein>
    <submittedName>
        <fullName evidence="1">Propanediol utilization protein PduV</fullName>
    </submittedName>
</protein>
<dbReference type="GO" id="GO:0006576">
    <property type="term" value="P:biogenic amine metabolic process"/>
    <property type="evidence" value="ECO:0007669"/>
    <property type="project" value="InterPro"/>
</dbReference>
<dbReference type="GO" id="GO:0005524">
    <property type="term" value="F:ATP binding"/>
    <property type="evidence" value="ECO:0007669"/>
    <property type="project" value="InterPro"/>
</dbReference>
<dbReference type="NCBIfam" id="TIGR02528">
    <property type="entry name" value="EutP"/>
    <property type="match status" value="1"/>
</dbReference>
<comment type="caution">
    <text evidence="1">The sequence shown here is derived from an EMBL/GenBank/DDBJ whole genome shotgun (WGS) entry which is preliminary data.</text>
</comment>
<organism evidence="1">
    <name type="scientific">bioreactor metagenome</name>
    <dbReference type="NCBI Taxonomy" id="1076179"/>
    <lineage>
        <taxon>unclassified sequences</taxon>
        <taxon>metagenomes</taxon>
        <taxon>ecological metagenomes</taxon>
    </lineage>
</organism>
<dbReference type="AlphaFoldDB" id="A0A644ZU71"/>
<dbReference type="EMBL" id="VSSQ01010429">
    <property type="protein sequence ID" value="MPM44317.1"/>
    <property type="molecule type" value="Genomic_DNA"/>
</dbReference>
<dbReference type="Pfam" id="PF10662">
    <property type="entry name" value="PduV-EutP"/>
    <property type="match status" value="1"/>
</dbReference>